<dbReference type="RefSeq" id="WP_099392532.1">
    <property type="nucleotide sequence ID" value="NZ_PDYF01000031.1"/>
</dbReference>
<protein>
    <submittedName>
        <fullName evidence="1">Uncharacterized protein</fullName>
    </submittedName>
</protein>
<evidence type="ECO:0000313" key="1">
    <source>
        <dbReference type="EMBL" id="PHU34229.1"/>
    </source>
</evidence>
<name>A0A2G3DT72_9FIRM</name>
<sequence>MIIKKTETYYLELKEEDSKRDNHNILNSNDFEFKGIDLLRAIAYMGMSPGKIASFSRKKELEFKIAMVEHVLDINVVTVGSAKKKYIVLNEVNFSGFESAEKRAIDFWLGMFFATLLIQKQYKYNYAVHFSKYYQGGKSRHKFDFNKAITTIKEDSKSAPDLLGLNLPNDFGLFEAKGCIKYDDQTMEHAYDQVKRFATMDSVAFKHNNVLFSVLGDKDKIKIICKDPQGEEGADFDYINALFWQHKPLIELVEENRSIQKSHEYLSSEYIKFDDGNELVVSVDSKLFELYEKAFEYLGKDDASDRIKKDFKDIFKGENLITIK</sequence>
<organism evidence="1 2">
    <name type="scientific">Pseudobutyrivibrio ruminis</name>
    <dbReference type="NCBI Taxonomy" id="46206"/>
    <lineage>
        <taxon>Bacteria</taxon>
        <taxon>Bacillati</taxon>
        <taxon>Bacillota</taxon>
        <taxon>Clostridia</taxon>
        <taxon>Lachnospirales</taxon>
        <taxon>Lachnospiraceae</taxon>
        <taxon>Pseudobutyrivibrio</taxon>
    </lineage>
</organism>
<reference evidence="1 2" key="1">
    <citation type="submission" date="2017-10" db="EMBL/GenBank/DDBJ databases">
        <title>Resolving the taxonomy of Roseburia spp., Eubacterium rectale and Agathobacter spp. through phylogenomic analysis.</title>
        <authorList>
            <person name="Sheridan P.O."/>
            <person name="Walker A.W."/>
            <person name="Duncan S.H."/>
            <person name="Scott K.P."/>
            <person name="Toole P.W.O."/>
            <person name="Luis P."/>
            <person name="Flint H.J."/>
        </authorList>
    </citation>
    <scope>NUCLEOTIDE SEQUENCE [LARGE SCALE GENOMIC DNA]</scope>
    <source>
        <strain evidence="1 2">JK626</strain>
    </source>
</reference>
<proteinExistence type="predicted"/>
<dbReference type="EMBL" id="PDYF01000031">
    <property type="protein sequence ID" value="PHU34229.1"/>
    <property type="molecule type" value="Genomic_DNA"/>
</dbReference>
<gene>
    <name evidence="1" type="ORF">CSX01_11730</name>
</gene>
<accession>A0A2G3DT72</accession>
<comment type="caution">
    <text evidence="1">The sequence shown here is derived from an EMBL/GenBank/DDBJ whole genome shotgun (WGS) entry which is preliminary data.</text>
</comment>
<reference evidence="1 2" key="2">
    <citation type="submission" date="2017-10" db="EMBL/GenBank/DDBJ databases">
        <authorList>
            <person name="Banno H."/>
            <person name="Chua N.-H."/>
        </authorList>
    </citation>
    <scope>NUCLEOTIDE SEQUENCE [LARGE SCALE GENOMIC DNA]</scope>
    <source>
        <strain evidence="1 2">JK626</strain>
    </source>
</reference>
<dbReference type="AlphaFoldDB" id="A0A2G3DT72"/>
<dbReference type="Proteomes" id="UP000225889">
    <property type="component" value="Unassembled WGS sequence"/>
</dbReference>
<evidence type="ECO:0000313" key="2">
    <source>
        <dbReference type="Proteomes" id="UP000225889"/>
    </source>
</evidence>